<dbReference type="AlphaFoldDB" id="A0A9P0KLJ7"/>
<organism evidence="1 2">
    <name type="scientific">Acanthoscelides obtectus</name>
    <name type="common">Bean weevil</name>
    <name type="synonym">Bruchus obtectus</name>
    <dbReference type="NCBI Taxonomy" id="200917"/>
    <lineage>
        <taxon>Eukaryota</taxon>
        <taxon>Metazoa</taxon>
        <taxon>Ecdysozoa</taxon>
        <taxon>Arthropoda</taxon>
        <taxon>Hexapoda</taxon>
        <taxon>Insecta</taxon>
        <taxon>Pterygota</taxon>
        <taxon>Neoptera</taxon>
        <taxon>Endopterygota</taxon>
        <taxon>Coleoptera</taxon>
        <taxon>Polyphaga</taxon>
        <taxon>Cucujiformia</taxon>
        <taxon>Chrysomeloidea</taxon>
        <taxon>Chrysomelidae</taxon>
        <taxon>Bruchinae</taxon>
        <taxon>Bruchini</taxon>
        <taxon>Acanthoscelides</taxon>
    </lineage>
</organism>
<name>A0A9P0KLJ7_ACAOB</name>
<comment type="caution">
    <text evidence="1">The sequence shown here is derived from an EMBL/GenBank/DDBJ whole genome shotgun (WGS) entry which is preliminary data.</text>
</comment>
<reference evidence="1" key="1">
    <citation type="submission" date="2022-03" db="EMBL/GenBank/DDBJ databases">
        <authorList>
            <person name="Sayadi A."/>
        </authorList>
    </citation>
    <scope>NUCLEOTIDE SEQUENCE</scope>
</reference>
<dbReference type="EMBL" id="CAKOFQ010006868">
    <property type="protein sequence ID" value="CAH1977984.1"/>
    <property type="molecule type" value="Genomic_DNA"/>
</dbReference>
<dbReference type="Proteomes" id="UP001152888">
    <property type="component" value="Unassembled WGS sequence"/>
</dbReference>
<evidence type="ECO:0000313" key="2">
    <source>
        <dbReference type="Proteomes" id="UP001152888"/>
    </source>
</evidence>
<sequence length="54" mass="6371">MWRKLRRNRISRIDGEIWRTWSSTSTISVAALGRWHLLELQLPPHTTLPADLHP</sequence>
<gene>
    <name evidence="1" type="ORF">ACAOBT_LOCUS13002</name>
</gene>
<evidence type="ECO:0000313" key="1">
    <source>
        <dbReference type="EMBL" id="CAH1977984.1"/>
    </source>
</evidence>
<keyword evidence="2" id="KW-1185">Reference proteome</keyword>
<protein>
    <submittedName>
        <fullName evidence="1">Uncharacterized protein</fullName>
    </submittedName>
</protein>
<accession>A0A9P0KLJ7</accession>
<proteinExistence type="predicted"/>